<dbReference type="CDD" id="cd12148">
    <property type="entry name" value="fungal_TF_MHR"/>
    <property type="match status" value="1"/>
</dbReference>
<evidence type="ECO:0000256" key="4">
    <source>
        <dbReference type="ARBA" id="ARBA00023163"/>
    </source>
</evidence>
<dbReference type="Proteomes" id="UP000186955">
    <property type="component" value="Unassembled WGS sequence"/>
</dbReference>
<keyword evidence="5" id="KW-0539">Nucleus</keyword>
<dbReference type="Pfam" id="PF04082">
    <property type="entry name" value="Fungal_trans"/>
    <property type="match status" value="1"/>
</dbReference>
<organism evidence="7 8">
    <name type="scientific">Penicillium subrubescens</name>
    <dbReference type="NCBI Taxonomy" id="1316194"/>
    <lineage>
        <taxon>Eukaryota</taxon>
        <taxon>Fungi</taxon>
        <taxon>Dikarya</taxon>
        <taxon>Ascomycota</taxon>
        <taxon>Pezizomycotina</taxon>
        <taxon>Eurotiomycetes</taxon>
        <taxon>Eurotiomycetidae</taxon>
        <taxon>Eurotiales</taxon>
        <taxon>Aspergillaceae</taxon>
        <taxon>Penicillium</taxon>
    </lineage>
</organism>
<reference evidence="7 8" key="1">
    <citation type="submission" date="2016-10" db="EMBL/GenBank/DDBJ databases">
        <title>Genome sequence of the ascomycete fungus Penicillium subrubescens.</title>
        <authorList>
            <person name="De Vries R.P."/>
            <person name="Peng M."/>
            <person name="Dilokpimol A."/>
            <person name="Hilden K."/>
            <person name="Makela M.R."/>
            <person name="Grigoriev I."/>
            <person name="Riley R."/>
            <person name="Granchi Z."/>
        </authorList>
    </citation>
    <scope>NUCLEOTIDE SEQUENCE [LARGE SCALE GENOMIC DNA]</scope>
    <source>
        <strain evidence="7 8">CBS 132785</strain>
    </source>
</reference>
<dbReference type="InterPro" id="IPR052073">
    <property type="entry name" value="Amide_Lactam_Regulators"/>
</dbReference>
<evidence type="ECO:0000256" key="1">
    <source>
        <dbReference type="ARBA" id="ARBA00022833"/>
    </source>
</evidence>
<keyword evidence="3" id="KW-0238">DNA-binding</keyword>
<dbReference type="PANTHER" id="PTHR47171">
    <property type="entry name" value="FARA-RELATED"/>
    <property type="match status" value="1"/>
</dbReference>
<name>A0A1Q5UK06_9EURO</name>
<dbReference type="InterPro" id="IPR007219">
    <property type="entry name" value="XnlR_reg_dom"/>
</dbReference>
<keyword evidence="2" id="KW-0805">Transcription regulation</keyword>
<keyword evidence="8" id="KW-1185">Reference proteome</keyword>
<gene>
    <name evidence="7" type="ORF">PENSUB_1505</name>
</gene>
<protein>
    <submittedName>
        <fullName evidence="7">Cutinase transcription factor 1 alpha</fullName>
    </submittedName>
</protein>
<dbReference type="GO" id="GO:0008270">
    <property type="term" value="F:zinc ion binding"/>
    <property type="evidence" value="ECO:0007669"/>
    <property type="project" value="InterPro"/>
</dbReference>
<feature type="domain" description="Xylanolytic transcriptional activator regulatory" evidence="6">
    <location>
        <begin position="5"/>
        <end position="105"/>
    </location>
</feature>
<proteinExistence type="predicted"/>
<evidence type="ECO:0000256" key="2">
    <source>
        <dbReference type="ARBA" id="ARBA00023015"/>
    </source>
</evidence>
<accession>A0A1Q5UK06</accession>
<dbReference type="EMBL" id="MNBE01000177">
    <property type="protein sequence ID" value="OKP12773.1"/>
    <property type="molecule type" value="Genomic_DNA"/>
</dbReference>
<evidence type="ECO:0000259" key="6">
    <source>
        <dbReference type="Pfam" id="PF04082"/>
    </source>
</evidence>
<dbReference type="GO" id="GO:0006351">
    <property type="term" value="P:DNA-templated transcription"/>
    <property type="evidence" value="ECO:0007669"/>
    <property type="project" value="InterPro"/>
</dbReference>
<evidence type="ECO:0000256" key="5">
    <source>
        <dbReference type="ARBA" id="ARBA00023242"/>
    </source>
</evidence>
<evidence type="ECO:0000313" key="7">
    <source>
        <dbReference type="EMBL" id="OKP12773.1"/>
    </source>
</evidence>
<keyword evidence="1" id="KW-0862">Zinc</keyword>
<evidence type="ECO:0000313" key="8">
    <source>
        <dbReference type="Proteomes" id="UP000186955"/>
    </source>
</evidence>
<dbReference type="PANTHER" id="PTHR47171:SF3">
    <property type="entry name" value="FARA-RELATED"/>
    <property type="match status" value="1"/>
</dbReference>
<dbReference type="AlphaFoldDB" id="A0A1Q5UK06"/>
<keyword evidence="4" id="KW-0804">Transcription</keyword>
<comment type="caution">
    <text evidence="7">The sequence shown here is derived from an EMBL/GenBank/DDBJ whole genome shotgun (WGS) entry which is preliminary data.</text>
</comment>
<dbReference type="STRING" id="1316194.A0A1Q5UK06"/>
<evidence type="ECO:0000256" key="3">
    <source>
        <dbReference type="ARBA" id="ARBA00023125"/>
    </source>
</evidence>
<sequence length="166" mass="19564">MGVSERRLRKRIWWTLFTRDRSLAAAFGHPVNINFEDADVEDLNESDLIEDEDESFQGHDPQFFVKYVELSKIMQKITSMQRSPVDTLDIQAARIAQCEIELHEWLVKMALRLLRIVSEVWPMATRIAEFADCVLNDQYFHQLFVERMTEYRRLEFAAGMSNMDSI</sequence>
<dbReference type="GO" id="GO:0003677">
    <property type="term" value="F:DNA binding"/>
    <property type="evidence" value="ECO:0007669"/>
    <property type="project" value="UniProtKB-KW"/>
</dbReference>